<accession>A0A814NAJ8</accession>
<sequence length="112" mass="13246">MDSFHSYIPLTSTPKRSTKSSCSQPLSSTLSTSSQSHRKMDLSISLITLIKKSSSHQKKRRRSHRRRQTHIHSSTIIKRIELKYLLYSTRTTKYQNEKQRQYNDNEMKIYVV</sequence>
<organism evidence="3 4">
    <name type="scientific">Adineta ricciae</name>
    <name type="common">Rotifer</name>
    <dbReference type="NCBI Taxonomy" id="249248"/>
    <lineage>
        <taxon>Eukaryota</taxon>
        <taxon>Metazoa</taxon>
        <taxon>Spiralia</taxon>
        <taxon>Gnathifera</taxon>
        <taxon>Rotifera</taxon>
        <taxon>Eurotatoria</taxon>
        <taxon>Bdelloidea</taxon>
        <taxon>Adinetida</taxon>
        <taxon>Adinetidae</taxon>
        <taxon>Adineta</taxon>
    </lineage>
</organism>
<evidence type="ECO:0000256" key="1">
    <source>
        <dbReference type="SAM" id="MobiDB-lite"/>
    </source>
</evidence>
<evidence type="ECO:0000313" key="3">
    <source>
        <dbReference type="EMBL" id="CAF1089371.1"/>
    </source>
</evidence>
<proteinExistence type="predicted"/>
<feature type="region of interest" description="Disordered" evidence="1">
    <location>
        <begin position="52"/>
        <end position="73"/>
    </location>
</feature>
<dbReference type="EMBL" id="CAJNOR010001166">
    <property type="protein sequence ID" value="CAF1089371.1"/>
    <property type="molecule type" value="Genomic_DNA"/>
</dbReference>
<dbReference type="AlphaFoldDB" id="A0A814NAJ8"/>
<dbReference type="Proteomes" id="UP000663828">
    <property type="component" value="Unassembled WGS sequence"/>
</dbReference>
<keyword evidence="4" id="KW-1185">Reference proteome</keyword>
<dbReference type="Proteomes" id="UP000663852">
    <property type="component" value="Unassembled WGS sequence"/>
</dbReference>
<evidence type="ECO:0000313" key="2">
    <source>
        <dbReference type="EMBL" id="CAF0956181.1"/>
    </source>
</evidence>
<evidence type="ECO:0000313" key="4">
    <source>
        <dbReference type="Proteomes" id="UP000663828"/>
    </source>
</evidence>
<comment type="caution">
    <text evidence="3">The sequence shown here is derived from an EMBL/GenBank/DDBJ whole genome shotgun (WGS) entry which is preliminary data.</text>
</comment>
<reference evidence="3" key="1">
    <citation type="submission" date="2021-02" db="EMBL/GenBank/DDBJ databases">
        <authorList>
            <person name="Nowell W R."/>
        </authorList>
    </citation>
    <scope>NUCLEOTIDE SEQUENCE</scope>
</reference>
<gene>
    <name evidence="2" type="ORF">EDS130_LOCUS12603</name>
    <name evidence="3" type="ORF">XAT740_LOCUS17750</name>
</gene>
<feature type="compositionally biased region" description="Basic residues" evidence="1">
    <location>
        <begin position="53"/>
        <end position="70"/>
    </location>
</feature>
<feature type="compositionally biased region" description="Low complexity" evidence="1">
    <location>
        <begin position="19"/>
        <end position="35"/>
    </location>
</feature>
<protein>
    <submittedName>
        <fullName evidence="3">Uncharacterized protein</fullName>
    </submittedName>
</protein>
<dbReference type="EMBL" id="CAJNOJ010000048">
    <property type="protein sequence ID" value="CAF0956181.1"/>
    <property type="molecule type" value="Genomic_DNA"/>
</dbReference>
<name>A0A814NAJ8_ADIRI</name>
<feature type="region of interest" description="Disordered" evidence="1">
    <location>
        <begin position="1"/>
        <end position="38"/>
    </location>
</feature>